<dbReference type="SMART" id="SM00065">
    <property type="entry name" value="GAF"/>
    <property type="match status" value="2"/>
</dbReference>
<evidence type="ECO:0000256" key="6">
    <source>
        <dbReference type="ARBA" id="ARBA00022485"/>
    </source>
</evidence>
<evidence type="ECO:0000256" key="14">
    <source>
        <dbReference type="ARBA" id="ARBA00024827"/>
    </source>
</evidence>
<keyword evidence="8" id="KW-0808">Transferase</keyword>
<dbReference type="SUPFAM" id="SSF55874">
    <property type="entry name" value="ATPase domain of HSP90 chaperone/DNA topoisomerase II/histidine kinase"/>
    <property type="match status" value="1"/>
</dbReference>
<dbReference type="Gene3D" id="1.20.5.1930">
    <property type="match status" value="1"/>
</dbReference>
<dbReference type="InterPro" id="IPR011712">
    <property type="entry name" value="Sig_transdc_His_kin_sub3_dim/P"/>
</dbReference>
<dbReference type="Pfam" id="PF13185">
    <property type="entry name" value="GAF_2"/>
    <property type="match status" value="2"/>
</dbReference>
<dbReference type="Pfam" id="PF07730">
    <property type="entry name" value="HisKA_3"/>
    <property type="match status" value="1"/>
</dbReference>
<dbReference type="InterPro" id="IPR004358">
    <property type="entry name" value="Sig_transdc_His_kin-like_C"/>
</dbReference>
<dbReference type="SUPFAM" id="SSF55781">
    <property type="entry name" value="GAF domain-like"/>
    <property type="match status" value="2"/>
</dbReference>
<keyword evidence="11" id="KW-0408">Iron</keyword>
<keyword evidence="13" id="KW-0411">Iron-sulfur</keyword>
<evidence type="ECO:0000256" key="2">
    <source>
        <dbReference type="ARBA" id="ARBA00001966"/>
    </source>
</evidence>
<dbReference type="InterPro" id="IPR050482">
    <property type="entry name" value="Sensor_HK_TwoCompSys"/>
</dbReference>
<evidence type="ECO:0000256" key="10">
    <source>
        <dbReference type="ARBA" id="ARBA00022777"/>
    </source>
</evidence>
<organism evidence="17 18">
    <name type="scientific">Steroidobacter flavus</name>
    <dbReference type="NCBI Taxonomy" id="1842136"/>
    <lineage>
        <taxon>Bacteria</taxon>
        <taxon>Pseudomonadati</taxon>
        <taxon>Pseudomonadota</taxon>
        <taxon>Gammaproteobacteria</taxon>
        <taxon>Steroidobacterales</taxon>
        <taxon>Steroidobacteraceae</taxon>
        <taxon>Steroidobacter</taxon>
    </lineage>
</organism>
<dbReference type="InterPro" id="IPR029016">
    <property type="entry name" value="GAF-like_dom_sf"/>
</dbReference>
<evidence type="ECO:0000259" key="16">
    <source>
        <dbReference type="PROSITE" id="PS50109"/>
    </source>
</evidence>
<comment type="function">
    <text evidence="14">Member of the two-component regulatory system NreB/NreC involved in the control of dissimilatory nitrate/nitrite reduction in response to oxygen. NreB functions as a direct oxygen sensor histidine kinase which is autophosphorylated, in the absence of oxygen, probably at the conserved histidine residue, and transfers its phosphate group probably to a conserved aspartate residue of NreC. NreB/NreC activates the expression of the nitrate (narGHJI) and nitrite (nir) reductase operons, as well as the putative nitrate transporter gene narT.</text>
</comment>
<proteinExistence type="predicted"/>
<evidence type="ECO:0000256" key="8">
    <source>
        <dbReference type="ARBA" id="ARBA00022679"/>
    </source>
</evidence>
<name>A0ABV8SP21_9GAMM</name>
<keyword evidence="6" id="KW-0004">4Fe-4S</keyword>
<comment type="subcellular location">
    <subcellularLocation>
        <location evidence="3">Cytoplasm</location>
    </subcellularLocation>
</comment>
<gene>
    <name evidence="17" type="ORF">ACFPN2_09815</name>
</gene>
<dbReference type="Proteomes" id="UP001595904">
    <property type="component" value="Unassembled WGS sequence"/>
</dbReference>
<evidence type="ECO:0000256" key="1">
    <source>
        <dbReference type="ARBA" id="ARBA00000085"/>
    </source>
</evidence>
<comment type="catalytic activity">
    <reaction evidence="1">
        <text>ATP + protein L-histidine = ADP + protein N-phospho-L-histidine.</text>
        <dbReference type="EC" id="2.7.13.3"/>
    </reaction>
</comment>
<dbReference type="Pfam" id="PF02518">
    <property type="entry name" value="HATPase_c"/>
    <property type="match status" value="1"/>
</dbReference>
<keyword evidence="9" id="KW-0479">Metal-binding</keyword>
<dbReference type="PROSITE" id="PS50109">
    <property type="entry name" value="HIS_KIN"/>
    <property type="match status" value="1"/>
</dbReference>
<dbReference type="InterPro" id="IPR005467">
    <property type="entry name" value="His_kinase_dom"/>
</dbReference>
<keyword evidence="12" id="KW-0902">Two-component regulatory system</keyword>
<comment type="caution">
    <text evidence="17">The sequence shown here is derived from an EMBL/GenBank/DDBJ whole genome shotgun (WGS) entry which is preliminary data.</text>
</comment>
<evidence type="ECO:0000256" key="7">
    <source>
        <dbReference type="ARBA" id="ARBA00022490"/>
    </source>
</evidence>
<dbReference type="Gene3D" id="3.30.565.10">
    <property type="entry name" value="Histidine kinase-like ATPase, C-terminal domain"/>
    <property type="match status" value="1"/>
</dbReference>
<dbReference type="InterPro" id="IPR036890">
    <property type="entry name" value="HATPase_C_sf"/>
</dbReference>
<evidence type="ECO:0000256" key="13">
    <source>
        <dbReference type="ARBA" id="ARBA00023014"/>
    </source>
</evidence>
<sequence>MSSGILRIEGRDMPAMSEPFNTILEEIASELELRPLLTSIITRACELLGADSGSIGLYVPRRHTVQVEAIHQLPLTELGLEFEPGEGLIGKVLATGRPVIVDRYGELQRISLPEMRDYAVIGVPIPGPGGGLLGVFGIGAPPPRKFGAADLDTLRLFARHAAIAIQNAMRYEREKRRTERMTLIAHIARVITAGLDANELVATAAQVIHEHLGYPNVVIPLLFRDDDGEYLLFDGHAGNYGDIMDLSHRIPVTKGVTGTAVMTRTAQIVNDVRKDPRYVPPPIPINVRTELAMPIVLGEEVFGCINIEGLNPFDEDDVASIQIIADHLAVAIKNTSLSREARQAAVMRERQRLARDLHDAVSQALSSISLMSQSIVPAWRRDPAEGERRARRIEELARLAFAEMRALLRELRPDSTSEAGTSAIENAGVADVKKMGLAAALQRFAFILAPQTPSIRLDFAAYRSQPPSLEERLYLICREALSNAIRHSGADRLDVSAAVNDDVLMLSVQDNGRGFDVAARAEVTGDSPEQGIGLQTMSERAAALGGVCEVQSQSGRGTTVCIRIPLLAMTP</sequence>
<protein>
    <recommendedName>
        <fullName evidence="5">Oxygen sensor histidine kinase NreB</fullName>
        <ecNumber evidence="4">2.7.13.3</ecNumber>
    </recommendedName>
    <alternativeName>
        <fullName evidence="15">Nitrogen regulation protein B</fullName>
    </alternativeName>
</protein>
<dbReference type="PANTHER" id="PTHR24421:SF61">
    <property type="entry name" value="OXYGEN SENSOR HISTIDINE KINASE NREB"/>
    <property type="match status" value="1"/>
</dbReference>
<evidence type="ECO:0000256" key="9">
    <source>
        <dbReference type="ARBA" id="ARBA00022723"/>
    </source>
</evidence>
<feature type="domain" description="Histidine kinase" evidence="16">
    <location>
        <begin position="352"/>
        <end position="568"/>
    </location>
</feature>
<comment type="cofactor">
    <cofactor evidence="2">
        <name>[4Fe-4S] cluster</name>
        <dbReference type="ChEBI" id="CHEBI:49883"/>
    </cofactor>
</comment>
<dbReference type="RefSeq" id="WP_380596430.1">
    <property type="nucleotide sequence ID" value="NZ_JBHSDU010000003.1"/>
</dbReference>
<dbReference type="PANTHER" id="PTHR24421">
    <property type="entry name" value="NITRATE/NITRITE SENSOR PROTEIN NARX-RELATED"/>
    <property type="match status" value="1"/>
</dbReference>
<evidence type="ECO:0000256" key="12">
    <source>
        <dbReference type="ARBA" id="ARBA00023012"/>
    </source>
</evidence>
<dbReference type="InterPro" id="IPR003018">
    <property type="entry name" value="GAF"/>
</dbReference>
<dbReference type="EC" id="2.7.13.3" evidence="4"/>
<evidence type="ECO:0000256" key="3">
    <source>
        <dbReference type="ARBA" id="ARBA00004496"/>
    </source>
</evidence>
<reference evidence="18" key="1">
    <citation type="journal article" date="2019" name="Int. J. Syst. Evol. Microbiol.">
        <title>The Global Catalogue of Microorganisms (GCM) 10K type strain sequencing project: providing services to taxonomists for standard genome sequencing and annotation.</title>
        <authorList>
            <consortium name="The Broad Institute Genomics Platform"/>
            <consortium name="The Broad Institute Genome Sequencing Center for Infectious Disease"/>
            <person name="Wu L."/>
            <person name="Ma J."/>
        </authorList>
    </citation>
    <scope>NUCLEOTIDE SEQUENCE [LARGE SCALE GENOMIC DNA]</scope>
    <source>
        <strain evidence="18">CGMCC 1.10759</strain>
    </source>
</reference>
<accession>A0ABV8SP21</accession>
<dbReference type="Gene3D" id="3.30.450.40">
    <property type="match status" value="2"/>
</dbReference>
<keyword evidence="7" id="KW-0963">Cytoplasm</keyword>
<dbReference type="EMBL" id="JBHSDU010000003">
    <property type="protein sequence ID" value="MFC4309376.1"/>
    <property type="molecule type" value="Genomic_DNA"/>
</dbReference>
<dbReference type="CDD" id="cd16917">
    <property type="entry name" value="HATPase_UhpB-NarQ-NarX-like"/>
    <property type="match status" value="1"/>
</dbReference>
<evidence type="ECO:0000256" key="15">
    <source>
        <dbReference type="ARBA" id="ARBA00030800"/>
    </source>
</evidence>
<dbReference type="InterPro" id="IPR003594">
    <property type="entry name" value="HATPase_dom"/>
</dbReference>
<evidence type="ECO:0000256" key="5">
    <source>
        <dbReference type="ARBA" id="ARBA00017322"/>
    </source>
</evidence>
<evidence type="ECO:0000313" key="17">
    <source>
        <dbReference type="EMBL" id="MFC4309376.1"/>
    </source>
</evidence>
<dbReference type="PRINTS" id="PR00344">
    <property type="entry name" value="BCTRLSENSOR"/>
</dbReference>
<evidence type="ECO:0000256" key="4">
    <source>
        <dbReference type="ARBA" id="ARBA00012438"/>
    </source>
</evidence>
<dbReference type="SMART" id="SM00387">
    <property type="entry name" value="HATPase_c"/>
    <property type="match status" value="1"/>
</dbReference>
<evidence type="ECO:0000313" key="18">
    <source>
        <dbReference type="Proteomes" id="UP001595904"/>
    </source>
</evidence>
<keyword evidence="10" id="KW-0418">Kinase</keyword>
<keyword evidence="18" id="KW-1185">Reference proteome</keyword>
<evidence type="ECO:0000256" key="11">
    <source>
        <dbReference type="ARBA" id="ARBA00023004"/>
    </source>
</evidence>